<evidence type="ECO:0000313" key="3">
    <source>
        <dbReference type="Proteomes" id="UP000198729"/>
    </source>
</evidence>
<dbReference type="PANTHER" id="PTHR33988">
    <property type="entry name" value="ENDORIBONUCLEASE MAZF-RELATED"/>
    <property type="match status" value="1"/>
</dbReference>
<comment type="similarity">
    <text evidence="1">Belongs to the PemK/MazF family.</text>
</comment>
<dbReference type="RefSeq" id="WP_090287808.1">
    <property type="nucleotide sequence ID" value="NZ_FMWO01000073.1"/>
</dbReference>
<name>A0A1G5SJC8_9PROT</name>
<proteinExistence type="inferred from homology"/>
<dbReference type="Pfam" id="PF02452">
    <property type="entry name" value="PemK_toxin"/>
    <property type="match status" value="1"/>
</dbReference>
<dbReference type="SUPFAM" id="SSF50118">
    <property type="entry name" value="Cell growth inhibitor/plasmid maintenance toxic component"/>
    <property type="match status" value="1"/>
</dbReference>
<sequence>MATCVPDEGDIVWLNFTPQSGHEQTGRRPAVVLSPKAYNQRSGLLVCVPITSQIKGYPFEVVLSGSGTTGAALADQVKSLDWKTRQAERKGQATPIEMAEIKAKIKALLKLA</sequence>
<organism evidence="2 3">
    <name type="scientific">Nitrosomonas mobilis</name>
    <dbReference type="NCBI Taxonomy" id="51642"/>
    <lineage>
        <taxon>Bacteria</taxon>
        <taxon>Pseudomonadati</taxon>
        <taxon>Pseudomonadota</taxon>
        <taxon>Betaproteobacteria</taxon>
        <taxon>Nitrosomonadales</taxon>
        <taxon>Nitrosomonadaceae</taxon>
        <taxon>Nitrosomonas</taxon>
    </lineage>
</organism>
<dbReference type="GO" id="GO:0004521">
    <property type="term" value="F:RNA endonuclease activity"/>
    <property type="evidence" value="ECO:0007669"/>
    <property type="project" value="TreeGrafter"/>
</dbReference>
<dbReference type="GO" id="GO:0016787">
    <property type="term" value="F:hydrolase activity"/>
    <property type="evidence" value="ECO:0007669"/>
    <property type="project" value="UniProtKB-KW"/>
</dbReference>
<keyword evidence="1" id="KW-0540">Nuclease</keyword>
<dbReference type="PANTHER" id="PTHR33988:SF3">
    <property type="entry name" value="ENDORIBONUCLEASE TOXIN CHPB-RELATED"/>
    <property type="match status" value="1"/>
</dbReference>
<dbReference type="GO" id="GO:0016075">
    <property type="term" value="P:rRNA catabolic process"/>
    <property type="evidence" value="ECO:0007669"/>
    <property type="project" value="TreeGrafter"/>
</dbReference>
<evidence type="ECO:0000313" key="2">
    <source>
        <dbReference type="EMBL" id="SCZ86641.1"/>
    </source>
</evidence>
<evidence type="ECO:0000256" key="1">
    <source>
        <dbReference type="PIRNR" id="PIRNR033490"/>
    </source>
</evidence>
<protein>
    <recommendedName>
        <fullName evidence="1">mRNA interferase</fullName>
        <ecNumber evidence="1">3.1.-.-</ecNumber>
    </recommendedName>
</protein>
<dbReference type="EC" id="3.1.-.-" evidence="1"/>
<dbReference type="STRING" id="51642.NSMM_630002"/>
<keyword evidence="3" id="KW-1185">Reference proteome</keyword>
<dbReference type="AlphaFoldDB" id="A0A1G5SJC8"/>
<keyword evidence="1" id="KW-0378">Hydrolase</keyword>
<accession>A0A1G5SJC8</accession>
<dbReference type="GO" id="GO:0006402">
    <property type="term" value="P:mRNA catabolic process"/>
    <property type="evidence" value="ECO:0007669"/>
    <property type="project" value="TreeGrafter"/>
</dbReference>
<dbReference type="InterPro" id="IPR011067">
    <property type="entry name" value="Plasmid_toxin/cell-grow_inhib"/>
</dbReference>
<dbReference type="NCBIfam" id="NF007386">
    <property type="entry name" value="PRK09907.1"/>
    <property type="match status" value="1"/>
</dbReference>
<dbReference type="OrthoDB" id="9808744at2"/>
<dbReference type="EMBL" id="FMWO01000073">
    <property type="protein sequence ID" value="SCZ86641.1"/>
    <property type="molecule type" value="Genomic_DNA"/>
</dbReference>
<gene>
    <name evidence="2" type="primary">chpA</name>
    <name evidence="2" type="ORF">NSMM_630002</name>
</gene>
<dbReference type="Proteomes" id="UP000198729">
    <property type="component" value="Unassembled WGS sequence"/>
</dbReference>
<dbReference type="GO" id="GO:0003677">
    <property type="term" value="F:DNA binding"/>
    <property type="evidence" value="ECO:0007669"/>
    <property type="project" value="InterPro"/>
</dbReference>
<dbReference type="InterPro" id="IPR003477">
    <property type="entry name" value="PemK-like"/>
</dbReference>
<reference evidence="2 3" key="1">
    <citation type="submission" date="2016-10" db="EMBL/GenBank/DDBJ databases">
        <authorList>
            <person name="de Groot N.N."/>
        </authorList>
    </citation>
    <scope>NUCLEOTIDE SEQUENCE [LARGE SCALE GENOMIC DNA]</scope>
    <source>
        <strain evidence="2">1</strain>
    </source>
</reference>
<keyword evidence="1" id="KW-0255">Endonuclease</keyword>
<dbReference type="Gene3D" id="2.30.30.110">
    <property type="match status" value="1"/>
</dbReference>
<comment type="function">
    <text evidence="1">Toxic component of a type II toxin-antitoxin (TA) system.</text>
</comment>
<dbReference type="PIRSF" id="PIRSF033490">
    <property type="entry name" value="MazF"/>
    <property type="match status" value="1"/>
</dbReference>